<dbReference type="InterPro" id="IPR058087">
    <property type="entry name" value="XAC2610_dom"/>
</dbReference>
<keyword evidence="2" id="KW-1185">Reference proteome</keyword>
<accession>A0A0A2M1T9</accession>
<dbReference type="EMBL" id="JRLX01000009">
    <property type="protein sequence ID" value="KGO86597.1"/>
    <property type="molecule type" value="Genomic_DNA"/>
</dbReference>
<gene>
    <name evidence="1" type="ORF">Q765_10255</name>
</gene>
<dbReference type="STRING" id="1121895.GCA_000378485_03016"/>
<dbReference type="Proteomes" id="UP000030152">
    <property type="component" value="Unassembled WGS sequence"/>
</dbReference>
<evidence type="ECO:0008006" key="3">
    <source>
        <dbReference type="Google" id="ProtNLM"/>
    </source>
</evidence>
<sequence length="177" mass="20182">MSKNLDFTISVKRFKVNNRNIDSCKITVEVKHKLSPKKQIINFSSGYMFSNDFTDCKDVRSYITGIGKNAEVLDNAYGDFIVADFNFDGKEDFAVKNDSGGNGGPFYNYYLQDTKGIFVLDSFLTNTMIYFPSIIDKKHKTLVTLVHANAVSVSESTYQFTFETGKWKEIKNRIIKN</sequence>
<protein>
    <recommendedName>
        <fullName evidence="3">VCBS repeat-containing protein</fullName>
    </recommendedName>
</protein>
<dbReference type="NCBIfam" id="NF047539">
    <property type="entry name" value="XAC2610_fam"/>
    <property type="match status" value="1"/>
</dbReference>
<dbReference type="AlphaFoldDB" id="A0A0A2M1T9"/>
<reference evidence="1 2" key="1">
    <citation type="submission" date="2013-09" db="EMBL/GenBank/DDBJ databases">
        <authorList>
            <person name="Zeng Z."/>
            <person name="Chen C."/>
        </authorList>
    </citation>
    <scope>NUCLEOTIDE SEQUENCE [LARGE SCALE GENOMIC DNA]</scope>
    <source>
        <strain evidence="1 2">WB 3.3-2</strain>
    </source>
</reference>
<comment type="caution">
    <text evidence="1">The sequence shown here is derived from an EMBL/GenBank/DDBJ whole genome shotgun (WGS) entry which is preliminary data.</text>
</comment>
<dbReference type="eggNOG" id="ENOG502ZYKZ">
    <property type="taxonomic scope" value="Bacteria"/>
</dbReference>
<organism evidence="1 2">
    <name type="scientific">Flavobacterium rivuli WB 3.3-2 = DSM 21788</name>
    <dbReference type="NCBI Taxonomy" id="1121895"/>
    <lineage>
        <taxon>Bacteria</taxon>
        <taxon>Pseudomonadati</taxon>
        <taxon>Bacteroidota</taxon>
        <taxon>Flavobacteriia</taxon>
        <taxon>Flavobacteriales</taxon>
        <taxon>Flavobacteriaceae</taxon>
        <taxon>Flavobacterium</taxon>
    </lineage>
</organism>
<evidence type="ECO:0000313" key="2">
    <source>
        <dbReference type="Proteomes" id="UP000030152"/>
    </source>
</evidence>
<evidence type="ECO:0000313" key="1">
    <source>
        <dbReference type="EMBL" id="KGO86597.1"/>
    </source>
</evidence>
<name>A0A0A2M1T9_9FLAO</name>
<proteinExistence type="predicted"/>